<reference evidence="3 4" key="1">
    <citation type="journal article" date="2021" name="BMC Genomics">
        <title>Telomere-to-telomere genome assembly of asparaginase-producing Trichoderma simmonsii.</title>
        <authorList>
            <person name="Chung D."/>
            <person name="Kwon Y.M."/>
            <person name="Yang Y."/>
        </authorList>
    </citation>
    <scope>NUCLEOTIDE SEQUENCE [LARGE SCALE GENOMIC DNA]</scope>
    <source>
        <strain evidence="3 4">GH-Sj1</strain>
    </source>
</reference>
<sequence>MTATCKTSWRADMLLLEASPVVPPGVPLVCPGVCRVALAPSNRFSSGSEASTGYLAIVSTACRTCIHSLAVQNAIEWSLKRARSRHGEEAAQASRSEMMPLLRRARAIQHARVPTLPTPTPTLLPGISYWDDNHIITNLDVFNWEICGQNTMTIASRSARFLLLVSALASFVSASPLGSVYIQDAQCPANFNSCPSGLPNNFCCATGTSCLPLAGNTTALCCPNGSTCEKIQPITCDVSQQDPSKNQNSPIKTSIFDVALAKCGTNLCCPFGYSCSSDNTQCVKNSDQSTSPEKASSSSSPSQTTASHTSTSPASATSATTAPTSAQASSTPASSLVVAPIATTPTSFPTEESTVPSTTSAPDSTSASDPSPTADASSGAPESTSSKATNPKTVSIIGGVIGGCAVLAVLGAILFLFIRRRNRRSKNGYSEKTGFGRIKHLGPGPQGTSIMVSDPILQPNSYRADFIRKSPSISSSVSQRPPQIVLNHHDTSQRLSIPNPFDSPSPSNNSPTSSRDSTISDDERNARTGQVESRNRLAPIRAMKASSTRVYPQNVPREPSGENINIFADPIMMHSDYDRRQTHATTFTDLMVEAQLDDVHRGEPYLGPHSMNRI</sequence>
<feature type="compositionally biased region" description="Low complexity" evidence="1">
    <location>
        <begin position="342"/>
        <end position="381"/>
    </location>
</feature>
<feature type="region of interest" description="Disordered" evidence="1">
    <location>
        <begin position="493"/>
        <end position="538"/>
    </location>
</feature>
<gene>
    <name evidence="3" type="ORF">H0G86_005342</name>
</gene>
<dbReference type="AlphaFoldDB" id="A0A8G0PEB4"/>
<dbReference type="Proteomes" id="UP000826661">
    <property type="component" value="Chromosome III"/>
</dbReference>
<evidence type="ECO:0000313" key="3">
    <source>
        <dbReference type="EMBL" id="QYS98146.1"/>
    </source>
</evidence>
<feature type="compositionally biased region" description="Low complexity" evidence="1">
    <location>
        <begin position="288"/>
        <end position="335"/>
    </location>
</feature>
<evidence type="ECO:0000256" key="2">
    <source>
        <dbReference type="SAM" id="Phobius"/>
    </source>
</evidence>
<keyword evidence="2" id="KW-0472">Membrane</keyword>
<keyword evidence="2" id="KW-1133">Transmembrane helix</keyword>
<evidence type="ECO:0000313" key="4">
    <source>
        <dbReference type="Proteomes" id="UP000826661"/>
    </source>
</evidence>
<name>A0A8G0PEB4_9HYPO</name>
<accession>A0A8G0PEB4</accession>
<keyword evidence="4" id="KW-1185">Reference proteome</keyword>
<keyword evidence="2" id="KW-0812">Transmembrane</keyword>
<proteinExistence type="predicted"/>
<dbReference type="CDD" id="cd12087">
    <property type="entry name" value="TM_EGFR-like"/>
    <property type="match status" value="1"/>
</dbReference>
<feature type="region of interest" description="Disordered" evidence="1">
    <location>
        <begin position="286"/>
        <end position="390"/>
    </location>
</feature>
<feature type="transmembrane region" description="Helical" evidence="2">
    <location>
        <begin position="161"/>
        <end position="182"/>
    </location>
</feature>
<evidence type="ECO:0000256" key="1">
    <source>
        <dbReference type="SAM" id="MobiDB-lite"/>
    </source>
</evidence>
<protein>
    <recommendedName>
        <fullName evidence="5">Mid2 domain-containing protein</fullName>
    </recommendedName>
</protein>
<evidence type="ECO:0008006" key="5">
    <source>
        <dbReference type="Google" id="ProtNLM"/>
    </source>
</evidence>
<dbReference type="EMBL" id="CP075866">
    <property type="protein sequence ID" value="QYS98146.1"/>
    <property type="molecule type" value="Genomic_DNA"/>
</dbReference>
<organism evidence="3 4">
    <name type="scientific">Trichoderma simmonsii</name>
    <dbReference type="NCBI Taxonomy" id="1491479"/>
    <lineage>
        <taxon>Eukaryota</taxon>
        <taxon>Fungi</taxon>
        <taxon>Dikarya</taxon>
        <taxon>Ascomycota</taxon>
        <taxon>Pezizomycotina</taxon>
        <taxon>Sordariomycetes</taxon>
        <taxon>Hypocreomycetidae</taxon>
        <taxon>Hypocreales</taxon>
        <taxon>Hypocreaceae</taxon>
        <taxon>Trichoderma</taxon>
    </lineage>
</organism>
<feature type="transmembrane region" description="Helical" evidence="2">
    <location>
        <begin position="396"/>
        <end position="418"/>
    </location>
</feature>
<feature type="compositionally biased region" description="Low complexity" evidence="1">
    <location>
        <begin position="496"/>
        <end position="517"/>
    </location>
</feature>